<sequence>MAAVEMCDVLVVGTSVYKGSYTGIFKHFFDLYDREAFADKPVIITATGAAPYHESILDYHLRPLFLFFDARVASRGLYALTDDFASQDELKPAYSTRVARSVDELSEMLQRVCA</sequence>
<keyword evidence="7" id="KW-1185">Reference proteome</keyword>
<comment type="caution">
    <text evidence="6">The sequence shown here is derived from an EMBL/GenBank/DDBJ whole genome shotgun (WGS) entry which is preliminary data.</text>
</comment>
<dbReference type="InterPro" id="IPR029039">
    <property type="entry name" value="Flavoprotein-like_sf"/>
</dbReference>
<gene>
    <name evidence="6" type="ORF">AWB77_01439</name>
</gene>
<dbReference type="Pfam" id="PF03358">
    <property type="entry name" value="FMN_red"/>
    <property type="match status" value="1"/>
</dbReference>
<dbReference type="Proteomes" id="UP000054903">
    <property type="component" value="Unassembled WGS sequence"/>
</dbReference>
<evidence type="ECO:0000313" key="6">
    <source>
        <dbReference type="EMBL" id="SAK53511.1"/>
    </source>
</evidence>
<dbReference type="InterPro" id="IPR005025">
    <property type="entry name" value="FMN_Rdtase-like_dom"/>
</dbReference>
<keyword evidence="2" id="KW-0285">Flavoprotein</keyword>
<dbReference type="EMBL" id="FCNX02000003">
    <property type="protein sequence ID" value="SAK53511.1"/>
    <property type="molecule type" value="Genomic_DNA"/>
</dbReference>
<evidence type="ECO:0000256" key="3">
    <source>
        <dbReference type="ARBA" id="ARBA00022643"/>
    </source>
</evidence>
<dbReference type="PANTHER" id="PTHR43408">
    <property type="entry name" value="FMN REDUCTASE (NADPH)"/>
    <property type="match status" value="1"/>
</dbReference>
<evidence type="ECO:0000256" key="4">
    <source>
        <dbReference type="ARBA" id="ARBA00023002"/>
    </source>
</evidence>
<dbReference type="Gene3D" id="3.40.50.360">
    <property type="match status" value="1"/>
</dbReference>
<dbReference type="InterPro" id="IPR051814">
    <property type="entry name" value="NAD(P)H-dep_FMN_reductase"/>
</dbReference>
<evidence type="ECO:0000259" key="5">
    <source>
        <dbReference type="Pfam" id="PF03358"/>
    </source>
</evidence>
<dbReference type="SUPFAM" id="SSF52218">
    <property type="entry name" value="Flavoproteins"/>
    <property type="match status" value="1"/>
</dbReference>
<keyword evidence="4" id="KW-0560">Oxidoreductase</keyword>
<proteinExistence type="inferred from homology"/>
<organism evidence="6 7">
    <name type="scientific">Caballeronia fortuita</name>
    <dbReference type="NCBI Taxonomy" id="1777138"/>
    <lineage>
        <taxon>Bacteria</taxon>
        <taxon>Pseudomonadati</taxon>
        <taxon>Pseudomonadota</taxon>
        <taxon>Betaproteobacteria</taxon>
        <taxon>Burkholderiales</taxon>
        <taxon>Burkholderiaceae</taxon>
        <taxon>Caballeronia</taxon>
    </lineage>
</organism>
<evidence type="ECO:0000256" key="1">
    <source>
        <dbReference type="ARBA" id="ARBA00005990"/>
    </source>
</evidence>
<dbReference type="GO" id="GO:0016491">
    <property type="term" value="F:oxidoreductase activity"/>
    <property type="evidence" value="ECO:0007669"/>
    <property type="project" value="UniProtKB-KW"/>
</dbReference>
<keyword evidence="3" id="KW-0288">FMN</keyword>
<reference evidence="6" key="1">
    <citation type="submission" date="2016-01" db="EMBL/GenBank/DDBJ databases">
        <authorList>
            <person name="Peeters C."/>
        </authorList>
    </citation>
    <scope>NUCLEOTIDE SEQUENCE</scope>
    <source>
        <strain evidence="6">LMG 29320</strain>
    </source>
</reference>
<dbReference type="STRING" id="1777138.AWB77_01439"/>
<dbReference type="AlphaFoldDB" id="A0A158A6N3"/>
<name>A0A158A6N3_9BURK</name>
<comment type="similarity">
    <text evidence="1">Belongs to the SsuE family.</text>
</comment>
<dbReference type="PANTHER" id="PTHR43408:SF2">
    <property type="entry name" value="FMN REDUCTASE (NADPH)"/>
    <property type="match status" value="1"/>
</dbReference>
<evidence type="ECO:0000256" key="2">
    <source>
        <dbReference type="ARBA" id="ARBA00022630"/>
    </source>
</evidence>
<protein>
    <submittedName>
        <fullName evidence="6">FMN reductase</fullName>
    </submittedName>
</protein>
<accession>A0A158A6N3</accession>
<feature type="domain" description="NADPH-dependent FMN reductase-like" evidence="5">
    <location>
        <begin position="3"/>
        <end position="81"/>
    </location>
</feature>
<evidence type="ECO:0000313" key="7">
    <source>
        <dbReference type="Proteomes" id="UP000054903"/>
    </source>
</evidence>